<evidence type="ECO:0000313" key="3">
    <source>
        <dbReference type="EMBL" id="KAK4178381.1"/>
    </source>
</evidence>
<keyword evidence="2" id="KW-0812">Transmembrane</keyword>
<accession>A0AAN6WC59</accession>
<evidence type="ECO:0000256" key="1">
    <source>
        <dbReference type="SAM" id="MobiDB-lite"/>
    </source>
</evidence>
<comment type="caution">
    <text evidence="3">The sequence shown here is derived from an EMBL/GenBank/DDBJ whole genome shotgun (WGS) entry which is preliminary data.</text>
</comment>
<dbReference type="AlphaFoldDB" id="A0AAN6WC59"/>
<reference evidence="3" key="1">
    <citation type="journal article" date="2023" name="Mol. Phylogenet. Evol.">
        <title>Genome-scale phylogeny and comparative genomics of the fungal order Sordariales.</title>
        <authorList>
            <person name="Hensen N."/>
            <person name="Bonometti L."/>
            <person name="Westerberg I."/>
            <person name="Brannstrom I.O."/>
            <person name="Guillou S."/>
            <person name="Cros-Aarteil S."/>
            <person name="Calhoun S."/>
            <person name="Haridas S."/>
            <person name="Kuo A."/>
            <person name="Mondo S."/>
            <person name="Pangilinan J."/>
            <person name="Riley R."/>
            <person name="LaButti K."/>
            <person name="Andreopoulos B."/>
            <person name="Lipzen A."/>
            <person name="Chen C."/>
            <person name="Yan M."/>
            <person name="Daum C."/>
            <person name="Ng V."/>
            <person name="Clum A."/>
            <person name="Steindorff A."/>
            <person name="Ohm R.A."/>
            <person name="Martin F."/>
            <person name="Silar P."/>
            <person name="Natvig D.O."/>
            <person name="Lalanne C."/>
            <person name="Gautier V."/>
            <person name="Ament-Velasquez S.L."/>
            <person name="Kruys A."/>
            <person name="Hutchinson M.I."/>
            <person name="Powell A.J."/>
            <person name="Barry K."/>
            <person name="Miller A.N."/>
            <person name="Grigoriev I.V."/>
            <person name="Debuchy R."/>
            <person name="Gladieux P."/>
            <person name="Hiltunen Thoren M."/>
            <person name="Johannesson H."/>
        </authorList>
    </citation>
    <scope>NUCLEOTIDE SEQUENCE</scope>
    <source>
        <strain evidence="3">CBS 892.96</strain>
    </source>
</reference>
<organism evidence="3 4">
    <name type="scientific">Triangularia setosa</name>
    <dbReference type="NCBI Taxonomy" id="2587417"/>
    <lineage>
        <taxon>Eukaryota</taxon>
        <taxon>Fungi</taxon>
        <taxon>Dikarya</taxon>
        <taxon>Ascomycota</taxon>
        <taxon>Pezizomycotina</taxon>
        <taxon>Sordariomycetes</taxon>
        <taxon>Sordariomycetidae</taxon>
        <taxon>Sordariales</taxon>
        <taxon>Podosporaceae</taxon>
        <taxon>Triangularia</taxon>
    </lineage>
</organism>
<proteinExistence type="predicted"/>
<keyword evidence="2" id="KW-1133">Transmembrane helix</keyword>
<feature type="region of interest" description="Disordered" evidence="1">
    <location>
        <begin position="1"/>
        <end position="77"/>
    </location>
</feature>
<evidence type="ECO:0000313" key="4">
    <source>
        <dbReference type="Proteomes" id="UP001302321"/>
    </source>
</evidence>
<protein>
    <submittedName>
        <fullName evidence="3">Uncharacterized protein</fullName>
    </submittedName>
</protein>
<keyword evidence="4" id="KW-1185">Reference proteome</keyword>
<gene>
    <name evidence="3" type="ORF">QBC36DRAFT_344662</name>
</gene>
<name>A0AAN6WC59_9PEZI</name>
<evidence type="ECO:0000256" key="2">
    <source>
        <dbReference type="SAM" id="Phobius"/>
    </source>
</evidence>
<feature type="transmembrane region" description="Helical" evidence="2">
    <location>
        <begin position="698"/>
        <end position="718"/>
    </location>
</feature>
<dbReference type="Proteomes" id="UP001302321">
    <property type="component" value="Unassembled WGS sequence"/>
</dbReference>
<reference evidence="3" key="2">
    <citation type="submission" date="2023-05" db="EMBL/GenBank/DDBJ databases">
        <authorList>
            <consortium name="Lawrence Berkeley National Laboratory"/>
            <person name="Steindorff A."/>
            <person name="Hensen N."/>
            <person name="Bonometti L."/>
            <person name="Westerberg I."/>
            <person name="Brannstrom I.O."/>
            <person name="Guillou S."/>
            <person name="Cros-Aarteil S."/>
            <person name="Calhoun S."/>
            <person name="Haridas S."/>
            <person name="Kuo A."/>
            <person name="Mondo S."/>
            <person name="Pangilinan J."/>
            <person name="Riley R."/>
            <person name="Labutti K."/>
            <person name="Andreopoulos B."/>
            <person name="Lipzen A."/>
            <person name="Chen C."/>
            <person name="Yanf M."/>
            <person name="Daum C."/>
            <person name="Ng V."/>
            <person name="Clum A."/>
            <person name="Ohm R."/>
            <person name="Martin F."/>
            <person name="Silar P."/>
            <person name="Natvig D."/>
            <person name="Lalanne C."/>
            <person name="Gautier V."/>
            <person name="Ament-Velasquez S.L."/>
            <person name="Kruys A."/>
            <person name="Hutchinson M.I."/>
            <person name="Powell A.J."/>
            <person name="Barry K."/>
            <person name="Miller A.N."/>
            <person name="Grigoriev I.V."/>
            <person name="Debuchy R."/>
            <person name="Gladieux P."/>
            <person name="Thoren M.H."/>
            <person name="Johannesson H."/>
        </authorList>
    </citation>
    <scope>NUCLEOTIDE SEQUENCE</scope>
    <source>
        <strain evidence="3">CBS 892.96</strain>
    </source>
</reference>
<feature type="compositionally biased region" description="Polar residues" evidence="1">
    <location>
        <begin position="26"/>
        <end position="51"/>
    </location>
</feature>
<sequence>MSTLSSRAEIGVQGSRQLLDAPDPTESINTSSATISSPNGHESIGLTQQCACQPGRKTPSPAPAATSAPKEKQNGHREVPKAVLEVFSVKSFMSHCLIHVPPVAGIIVLMFCNMSPGDDGRRGYFIGTHLPGPDNWGWSDENKIDALQLVAKMHETMMVASMAVVVWDMVHYWMLSKHGLPLGFVSAGSAFSNIKYLFSPELHGIWMMDRHNLLKVMVLLSAVLFTGMANLVGPSSAILMIPKNHTWPIAEYSFSLNGLSSRDLWPESLTRHHTGGTSCGPDTSNAFENVSCIAAAYQPVGHYFKSFISYPQDGSFFFDVFDARTSRTLHGNTRGMGINTETWTMAPHAATVVVQEPIRAIWSRLLRGARGNLKYASLRTSRAETTNPVVRAACVPVRNLSSKVTDHIFPMEFPIFKEFDFWTAGKLHGFNSGPTALLDLDISLLDIPVASQTRKFIVKTHWIALPSLRFGSVSAGLLILMSTASENNPHGSTFNLAMGCSLDARWAPAQNYRISTETDWARGGFTYPTQGKLTTPRPLPENTHWLDEHLFLPNPSSGSGWSRISLSQDWLRALTPPIISGAHANNITTLESILENHDPLPLGQFYHSRERYELLVLAEHALASMVADGIARVGLSLQPMAWDLFNPLTSLSNREQFSLGGVELPFPFNRTDNSDRVLRLETEVQGYGLRIEGRTGSFAVAVLAVYVVVVLVHIVLMIGRG</sequence>
<dbReference type="EMBL" id="MU866140">
    <property type="protein sequence ID" value="KAK4178381.1"/>
    <property type="molecule type" value="Genomic_DNA"/>
</dbReference>
<keyword evidence="2" id="KW-0472">Membrane</keyword>